<dbReference type="EC" id="3.5.1.122" evidence="3 8"/>
<evidence type="ECO:0000256" key="2">
    <source>
        <dbReference type="ARBA" id="ARBA00011245"/>
    </source>
</evidence>
<name>A0AAN7K7B1_9MYRT</name>
<organism evidence="10 11">
    <name type="scientific">Trapa incisa</name>
    <dbReference type="NCBI Taxonomy" id="236973"/>
    <lineage>
        <taxon>Eukaryota</taxon>
        <taxon>Viridiplantae</taxon>
        <taxon>Streptophyta</taxon>
        <taxon>Embryophyta</taxon>
        <taxon>Tracheophyta</taxon>
        <taxon>Spermatophyta</taxon>
        <taxon>Magnoliopsida</taxon>
        <taxon>eudicotyledons</taxon>
        <taxon>Gunneridae</taxon>
        <taxon>Pentapetalae</taxon>
        <taxon>rosids</taxon>
        <taxon>malvids</taxon>
        <taxon>Myrtales</taxon>
        <taxon>Lythraceae</taxon>
        <taxon>Trapa</taxon>
    </lineage>
</organism>
<gene>
    <name evidence="10" type="ORF">SAY87_022572</name>
</gene>
<evidence type="ECO:0000313" key="10">
    <source>
        <dbReference type="EMBL" id="KAK4759441.1"/>
    </source>
</evidence>
<dbReference type="GO" id="GO:0005829">
    <property type="term" value="C:cytosol"/>
    <property type="evidence" value="ECO:0007669"/>
    <property type="project" value="TreeGrafter"/>
</dbReference>
<sequence>MKNIEETGKLKGMMSSPPDASQFTHTPLYCEENVYFLCKKLSEEGIAYADGSDLFVAFISNEKKQVPLWHQKASNRADGVVLWDYHVVCIQRRQESEPSTVVWDLDSDLQFPSPLSIYMAETIRPSFQLFSEYQRFFRIVHAPIFLRSFASDRRHMKDSGRNWVAQPPSYDPIIAEDGAVHNLNEYMEISGHDVVTDLEAGAISPVHIQRLGVVIGQNQVEELFSKIRCSV</sequence>
<comment type="catalytic activity">
    <reaction evidence="7 8">
        <text>N-terminal L-glutaminyl-[protein] + H2O = N-terminal L-glutamyl-[protein] + NH4(+)</text>
        <dbReference type="Rhea" id="RHEA:50680"/>
        <dbReference type="Rhea" id="RHEA-COMP:12668"/>
        <dbReference type="Rhea" id="RHEA-COMP:12777"/>
        <dbReference type="ChEBI" id="CHEBI:15377"/>
        <dbReference type="ChEBI" id="CHEBI:28938"/>
        <dbReference type="ChEBI" id="CHEBI:64721"/>
        <dbReference type="ChEBI" id="CHEBI:64722"/>
        <dbReference type="EC" id="3.5.1.122"/>
    </reaction>
</comment>
<dbReference type="Proteomes" id="UP001345219">
    <property type="component" value="Chromosome 17"/>
</dbReference>
<evidence type="ECO:0000256" key="7">
    <source>
        <dbReference type="ARBA" id="ARBA00048768"/>
    </source>
</evidence>
<comment type="similarity">
    <text evidence="1 8">Belongs to the NTAQ1 family.</text>
</comment>
<dbReference type="GO" id="GO:0070773">
    <property type="term" value="F:protein-N-terminal glutamine amidohydrolase activity"/>
    <property type="evidence" value="ECO:0007669"/>
    <property type="project" value="UniProtKB-UniRule"/>
</dbReference>
<dbReference type="Gene3D" id="3.10.620.10">
    <property type="entry name" value="Protein N-terminal glutamine amidohydrolase, alpha beta roll"/>
    <property type="match status" value="1"/>
</dbReference>
<evidence type="ECO:0000256" key="4">
    <source>
        <dbReference type="ARBA" id="ARBA00021247"/>
    </source>
</evidence>
<evidence type="ECO:0000256" key="5">
    <source>
        <dbReference type="ARBA" id="ARBA00022801"/>
    </source>
</evidence>
<dbReference type="InterPro" id="IPR023128">
    <property type="entry name" value="Prot_N_Gln_amidohydro_ab_roll"/>
</dbReference>
<dbReference type="InterPro" id="IPR037132">
    <property type="entry name" value="N_Gln_amidohydro_ab_roll_sf"/>
</dbReference>
<protein>
    <recommendedName>
        <fullName evidence="4 8">Protein N-terminal glutamine amidohydrolase</fullName>
        <ecNumber evidence="3 8">3.5.1.122</ecNumber>
    </recommendedName>
    <alternativeName>
        <fullName evidence="6 8">Protein NH2-terminal glutamine deamidase</fullName>
    </alternativeName>
</protein>
<evidence type="ECO:0000256" key="1">
    <source>
        <dbReference type="ARBA" id="ARBA00008985"/>
    </source>
</evidence>
<evidence type="ECO:0000256" key="6">
    <source>
        <dbReference type="ARBA" id="ARBA00029677"/>
    </source>
</evidence>
<dbReference type="PANTHER" id="PTHR13035:SF0">
    <property type="entry name" value="PROTEIN N-TERMINAL GLUTAMINE AMIDOHYDROLASE"/>
    <property type="match status" value="1"/>
</dbReference>
<reference evidence="10 11" key="1">
    <citation type="journal article" date="2023" name="Hortic Res">
        <title>Pangenome of water caltrop reveals structural variations and asymmetric subgenome divergence after allopolyploidization.</title>
        <authorList>
            <person name="Zhang X."/>
            <person name="Chen Y."/>
            <person name="Wang L."/>
            <person name="Yuan Y."/>
            <person name="Fang M."/>
            <person name="Shi L."/>
            <person name="Lu R."/>
            <person name="Comes H.P."/>
            <person name="Ma Y."/>
            <person name="Chen Y."/>
            <person name="Huang G."/>
            <person name="Zhou Y."/>
            <person name="Zheng Z."/>
            <person name="Qiu Y."/>
        </authorList>
    </citation>
    <scope>NUCLEOTIDE SEQUENCE [LARGE SCALE GENOMIC DNA]</scope>
    <source>
        <tissue evidence="10">Roots</tissue>
    </source>
</reference>
<dbReference type="GO" id="GO:0008418">
    <property type="term" value="F:protein-N-terminal asparagine amidohydrolase activity"/>
    <property type="evidence" value="ECO:0007669"/>
    <property type="project" value="UniProtKB-UniRule"/>
</dbReference>
<proteinExistence type="inferred from homology"/>
<dbReference type="FunFam" id="3.10.620.10:FF:000001">
    <property type="entry name" value="Blast:Protein N-terminal glutamine amidohydrolase"/>
    <property type="match status" value="1"/>
</dbReference>
<evidence type="ECO:0000259" key="9">
    <source>
        <dbReference type="Pfam" id="PF09764"/>
    </source>
</evidence>
<evidence type="ECO:0000256" key="3">
    <source>
        <dbReference type="ARBA" id="ARBA00012718"/>
    </source>
</evidence>
<dbReference type="Pfam" id="PF09764">
    <property type="entry name" value="Nt_Gln_amidase"/>
    <property type="match status" value="1"/>
</dbReference>
<comment type="caution">
    <text evidence="10">The sequence shown here is derived from an EMBL/GenBank/DDBJ whole genome shotgun (WGS) entry which is preliminary data.</text>
</comment>
<dbReference type="GO" id="GO:0005634">
    <property type="term" value="C:nucleus"/>
    <property type="evidence" value="ECO:0007669"/>
    <property type="project" value="TreeGrafter"/>
</dbReference>
<dbReference type="InterPro" id="IPR039733">
    <property type="entry name" value="NTAQ1"/>
</dbReference>
<evidence type="ECO:0000313" key="11">
    <source>
        <dbReference type="Proteomes" id="UP001345219"/>
    </source>
</evidence>
<keyword evidence="11" id="KW-1185">Reference proteome</keyword>
<comment type="function">
    <text evidence="8">Mediates the side-chain deamidation of N-terminal glutamine residues to glutamate, an important step in N-end rule pathway of protein degradation. Conversion of the resulting N-terminal glutamine to glutamate renders the protein susceptible to arginylation, polyubiquitination and degradation as specified by the N-end rule. Does not act on substrates with internal or C-terminal glutamine and does not act on non-glutamine residues in any position.</text>
</comment>
<dbReference type="AlphaFoldDB" id="A0AAN7K7B1"/>
<evidence type="ECO:0000256" key="8">
    <source>
        <dbReference type="RuleBase" id="RU367082"/>
    </source>
</evidence>
<dbReference type="PANTHER" id="PTHR13035">
    <property type="entry name" value="PROTEIN N-TERMINAL GLUTAMINE AMIDOHYDROLASE"/>
    <property type="match status" value="1"/>
</dbReference>
<accession>A0AAN7K7B1</accession>
<feature type="domain" description="Protein N-terminal glutamine amidohydrolase alpha beta roll" evidence="9">
    <location>
        <begin position="25"/>
        <end position="222"/>
    </location>
</feature>
<comment type="subunit">
    <text evidence="2 8">Monomer.</text>
</comment>
<keyword evidence="5 8" id="KW-0378">Hydrolase</keyword>
<dbReference type="EMBL" id="JAXIOK010000011">
    <property type="protein sequence ID" value="KAK4759441.1"/>
    <property type="molecule type" value="Genomic_DNA"/>
</dbReference>